<reference evidence="1" key="1">
    <citation type="submission" date="2021-02" db="EMBL/GenBank/DDBJ databases">
        <authorList>
            <consortium name="DOE Joint Genome Institute"/>
            <person name="Ahrendt S."/>
            <person name="Looney B.P."/>
            <person name="Miyauchi S."/>
            <person name="Morin E."/>
            <person name="Drula E."/>
            <person name="Courty P.E."/>
            <person name="Chicoki N."/>
            <person name="Fauchery L."/>
            <person name="Kohler A."/>
            <person name="Kuo A."/>
            <person name="Labutti K."/>
            <person name="Pangilinan J."/>
            <person name="Lipzen A."/>
            <person name="Riley R."/>
            <person name="Andreopoulos W."/>
            <person name="He G."/>
            <person name="Johnson J."/>
            <person name="Barry K.W."/>
            <person name="Grigoriev I.V."/>
            <person name="Nagy L."/>
            <person name="Hibbett D."/>
            <person name="Henrissat B."/>
            <person name="Matheny P.B."/>
            <person name="Labbe J."/>
            <person name="Martin F."/>
        </authorList>
    </citation>
    <scope>NUCLEOTIDE SEQUENCE</scope>
    <source>
        <strain evidence="1">EC-137</strain>
    </source>
</reference>
<evidence type="ECO:0000313" key="1">
    <source>
        <dbReference type="EMBL" id="KAI0030963.1"/>
    </source>
</evidence>
<dbReference type="EMBL" id="MU273598">
    <property type="protein sequence ID" value="KAI0030963.1"/>
    <property type="molecule type" value="Genomic_DNA"/>
</dbReference>
<accession>A0ACB8QHB6</accession>
<reference evidence="1" key="2">
    <citation type="journal article" date="2022" name="New Phytol.">
        <title>Evolutionary transition to the ectomycorrhizal habit in the genomes of a hyperdiverse lineage of mushroom-forming fungi.</title>
        <authorList>
            <person name="Looney B."/>
            <person name="Miyauchi S."/>
            <person name="Morin E."/>
            <person name="Drula E."/>
            <person name="Courty P.E."/>
            <person name="Kohler A."/>
            <person name="Kuo A."/>
            <person name="LaButti K."/>
            <person name="Pangilinan J."/>
            <person name="Lipzen A."/>
            <person name="Riley R."/>
            <person name="Andreopoulos W."/>
            <person name="He G."/>
            <person name="Johnson J."/>
            <person name="Nolan M."/>
            <person name="Tritt A."/>
            <person name="Barry K.W."/>
            <person name="Grigoriev I.V."/>
            <person name="Nagy L.G."/>
            <person name="Hibbett D."/>
            <person name="Henrissat B."/>
            <person name="Matheny P.B."/>
            <person name="Labbe J."/>
            <person name="Martin F.M."/>
        </authorList>
    </citation>
    <scope>NUCLEOTIDE SEQUENCE</scope>
    <source>
        <strain evidence="1">EC-137</strain>
    </source>
</reference>
<gene>
    <name evidence="1" type="ORF">K488DRAFT_53085</name>
</gene>
<sequence length="285" mass="31083">MLCLRSTVLAAVATAALAQQIPLVPVKSKFTSSCPAGPASCQTSDEASCCLESPGGLIVQTQFWDSHPPTGPADSWTVHGLWPDNCDGTYIESCDRSRGYKDIAALLSSAGASSTLDFMNTYWVDINGRNEQFWEHEWSTHGTCYNTLLPSCFPDYRRGDEAVAFFQTVERMFDSLPTYQWLAGAGIVPDDEETHTLDELTSALKQAAGVAPQLECRGRYLNAVYWYFNLQGSVIDGAFDPIGVYYLRSSYGAAPLKPSCADAPLTGRRGGNCPRSGILYTPKNE</sequence>
<comment type="caution">
    <text evidence="1">The sequence shown here is derived from an EMBL/GenBank/DDBJ whole genome shotgun (WGS) entry which is preliminary data.</text>
</comment>
<name>A0ACB8QHB6_9AGAM</name>
<dbReference type="Proteomes" id="UP000814128">
    <property type="component" value="Unassembled WGS sequence"/>
</dbReference>
<evidence type="ECO:0000313" key="2">
    <source>
        <dbReference type="Proteomes" id="UP000814128"/>
    </source>
</evidence>
<protein>
    <submittedName>
        <fullName evidence="1">Base non-specific acid ribonuclease</fullName>
    </submittedName>
</protein>
<proteinExistence type="predicted"/>
<keyword evidence="2" id="KW-1185">Reference proteome</keyword>
<organism evidence="1 2">
    <name type="scientific">Vararia minispora EC-137</name>
    <dbReference type="NCBI Taxonomy" id="1314806"/>
    <lineage>
        <taxon>Eukaryota</taxon>
        <taxon>Fungi</taxon>
        <taxon>Dikarya</taxon>
        <taxon>Basidiomycota</taxon>
        <taxon>Agaricomycotina</taxon>
        <taxon>Agaricomycetes</taxon>
        <taxon>Russulales</taxon>
        <taxon>Lachnocladiaceae</taxon>
        <taxon>Vararia</taxon>
    </lineage>
</organism>